<reference evidence="2 3" key="1">
    <citation type="submission" date="2017-09" db="EMBL/GenBank/DDBJ databases">
        <title>Comparative genomics of rhizobia isolated from Phaseolus vulgaris in China.</title>
        <authorList>
            <person name="Tong W."/>
        </authorList>
    </citation>
    <scope>NUCLEOTIDE SEQUENCE [LARGE SCALE GENOMIC DNA]</scope>
    <source>
        <strain evidence="2 3">L101</strain>
    </source>
</reference>
<evidence type="ECO:0000259" key="1">
    <source>
        <dbReference type="Pfam" id="PF01206"/>
    </source>
</evidence>
<gene>
    <name evidence="2" type="ORF">CPT34_23470</name>
</gene>
<dbReference type="SUPFAM" id="SSF64307">
    <property type="entry name" value="SirA-like"/>
    <property type="match status" value="1"/>
</dbReference>
<keyword evidence="3" id="KW-1185">Reference proteome</keyword>
<name>A0A2A5KNV9_9HYPH</name>
<dbReference type="InterPro" id="IPR001455">
    <property type="entry name" value="TusA-like"/>
</dbReference>
<dbReference type="Pfam" id="PF01206">
    <property type="entry name" value="TusA"/>
    <property type="match status" value="1"/>
</dbReference>
<dbReference type="EMBL" id="NXDM01000025">
    <property type="protein sequence ID" value="PCK78734.1"/>
    <property type="molecule type" value="Genomic_DNA"/>
</dbReference>
<organism evidence="2 3">
    <name type="scientific">Rhizobium sophoriradicis</name>
    <dbReference type="NCBI Taxonomy" id="1535245"/>
    <lineage>
        <taxon>Bacteria</taxon>
        <taxon>Pseudomonadati</taxon>
        <taxon>Pseudomonadota</taxon>
        <taxon>Alphaproteobacteria</taxon>
        <taxon>Hyphomicrobiales</taxon>
        <taxon>Rhizobiaceae</taxon>
        <taxon>Rhizobium/Agrobacterium group</taxon>
        <taxon>Rhizobium</taxon>
    </lineage>
</organism>
<dbReference type="AlphaFoldDB" id="A0A2A5KNV9"/>
<comment type="caution">
    <text evidence="2">The sequence shown here is derived from an EMBL/GenBank/DDBJ whole genome shotgun (WGS) entry which is preliminary data.</text>
</comment>
<dbReference type="InterPro" id="IPR036868">
    <property type="entry name" value="TusA-like_sf"/>
</dbReference>
<protein>
    <recommendedName>
        <fullName evidence="1">UPF0033 domain-containing protein</fullName>
    </recommendedName>
</protein>
<proteinExistence type="predicted"/>
<dbReference type="Proteomes" id="UP000218807">
    <property type="component" value="Unassembled WGS sequence"/>
</dbReference>
<sequence>MYARYGDPRMKEFVSVEFDAIPELVSDSEFRSFVEAYISEGCFADDRAEDVVQGIADVRGRRCPYPVRRMNKMLTSLQQGERLLVLTDDPVAKIDIRHAVRANGDYLRCAAYIGNFDAFLIEKGRAHDGGVWS</sequence>
<accession>A0A2A5KNV9</accession>
<evidence type="ECO:0000313" key="2">
    <source>
        <dbReference type="EMBL" id="PCK78734.1"/>
    </source>
</evidence>
<evidence type="ECO:0000313" key="3">
    <source>
        <dbReference type="Proteomes" id="UP000218807"/>
    </source>
</evidence>
<dbReference type="Gene3D" id="3.30.110.40">
    <property type="entry name" value="TusA-like domain"/>
    <property type="match status" value="1"/>
</dbReference>
<feature type="domain" description="UPF0033" evidence="1">
    <location>
        <begin position="57"/>
        <end position="107"/>
    </location>
</feature>
<dbReference type="CDD" id="cd00291">
    <property type="entry name" value="SirA_YedF_YeeD"/>
    <property type="match status" value="1"/>
</dbReference>